<dbReference type="Proteomes" id="UP000595001">
    <property type="component" value="Chromosome"/>
</dbReference>
<dbReference type="KEGG" id="hlt:I7X12_10835"/>
<dbReference type="InterPro" id="IPR055979">
    <property type="entry name" value="DUF7557"/>
</dbReference>
<accession>A0A7T3FV67</accession>
<evidence type="ECO:0000313" key="2">
    <source>
        <dbReference type="EMBL" id="QPV61265.1"/>
    </source>
</evidence>
<evidence type="ECO:0008006" key="4">
    <source>
        <dbReference type="Google" id="ProtNLM"/>
    </source>
</evidence>
<dbReference type="Pfam" id="PF24434">
    <property type="entry name" value="DUF7557"/>
    <property type="match status" value="1"/>
</dbReference>
<evidence type="ECO:0000256" key="1">
    <source>
        <dbReference type="SAM" id="MobiDB-lite"/>
    </source>
</evidence>
<feature type="compositionally biased region" description="Basic and acidic residues" evidence="1">
    <location>
        <begin position="52"/>
        <end position="66"/>
    </location>
</feature>
<gene>
    <name evidence="2" type="ORF">I7X12_10835</name>
</gene>
<dbReference type="OrthoDB" id="9187at2157"/>
<proteinExistence type="predicted"/>
<name>A0A7T3FV67_9EURY</name>
<dbReference type="GeneID" id="60588994"/>
<organism evidence="2 3">
    <name type="scientific">Halosimplex litoreum</name>
    <dbReference type="NCBI Taxonomy" id="1198301"/>
    <lineage>
        <taxon>Archaea</taxon>
        <taxon>Methanobacteriati</taxon>
        <taxon>Methanobacteriota</taxon>
        <taxon>Stenosarchaea group</taxon>
        <taxon>Halobacteria</taxon>
        <taxon>Halobacteriales</taxon>
        <taxon>Haloarculaceae</taxon>
        <taxon>Halosimplex</taxon>
    </lineage>
</organism>
<dbReference type="AlphaFoldDB" id="A0A7T3FV67"/>
<reference evidence="2 3" key="1">
    <citation type="submission" date="2020-12" db="EMBL/GenBank/DDBJ databases">
        <title>Halosimplex halophilum sp. nov. and Halosimplex salinum sp. nov., two new members of the genus Halosimplex.</title>
        <authorList>
            <person name="Cui H.L."/>
        </authorList>
    </citation>
    <scope>NUCLEOTIDE SEQUENCE [LARGE SCALE GENOMIC DNA]</scope>
    <source>
        <strain evidence="2 3">YGH94</strain>
    </source>
</reference>
<dbReference type="EMBL" id="CP065856">
    <property type="protein sequence ID" value="QPV61265.1"/>
    <property type="molecule type" value="Genomic_DNA"/>
</dbReference>
<evidence type="ECO:0000313" key="3">
    <source>
        <dbReference type="Proteomes" id="UP000595001"/>
    </source>
</evidence>
<feature type="region of interest" description="Disordered" evidence="1">
    <location>
        <begin position="40"/>
        <end position="66"/>
    </location>
</feature>
<keyword evidence="3" id="KW-1185">Reference proteome</keyword>
<sequence length="66" mass="7970">MSRTSIPVDEETKERLDDLKRDDETWDEFLQRITSDREPMTFGAWDDDEADEAMKHLRDGRERPER</sequence>
<protein>
    <recommendedName>
        <fullName evidence="4">Antitoxin</fullName>
    </recommendedName>
</protein>
<dbReference type="RefSeq" id="WP_198060098.1">
    <property type="nucleotide sequence ID" value="NZ_CP065856.1"/>
</dbReference>